<evidence type="ECO:0000256" key="2">
    <source>
        <dbReference type="ARBA" id="ARBA00010701"/>
    </source>
</evidence>
<evidence type="ECO:0000313" key="11">
    <source>
        <dbReference type="Proteomes" id="UP001418222"/>
    </source>
</evidence>
<comment type="subcellular location">
    <subcellularLocation>
        <location evidence="1">Plastid</location>
        <location evidence="1">Chloroplast</location>
    </subcellularLocation>
</comment>
<dbReference type="Pfam" id="PF01764">
    <property type="entry name" value="Lipase_3"/>
    <property type="match status" value="1"/>
</dbReference>
<dbReference type="GO" id="GO:0004620">
    <property type="term" value="F:phospholipase activity"/>
    <property type="evidence" value="ECO:0007669"/>
    <property type="project" value="UniProtKB-ARBA"/>
</dbReference>
<keyword evidence="3" id="KW-0150">Chloroplast</keyword>
<dbReference type="EMBL" id="JBBWWQ010000005">
    <property type="protein sequence ID" value="KAK8947450.1"/>
    <property type="molecule type" value="Genomic_DNA"/>
</dbReference>
<dbReference type="AlphaFoldDB" id="A0AAP0BS74"/>
<feature type="domain" description="Fungal lipase-type" evidence="9">
    <location>
        <begin position="22"/>
        <end position="87"/>
    </location>
</feature>
<gene>
    <name evidence="10" type="ORF">KSP39_PZI007050</name>
</gene>
<dbReference type="Gene3D" id="3.40.50.1820">
    <property type="entry name" value="alpha/beta hydrolase"/>
    <property type="match status" value="1"/>
</dbReference>
<evidence type="ECO:0000313" key="10">
    <source>
        <dbReference type="EMBL" id="KAK8947450.1"/>
    </source>
</evidence>
<sequence length="88" mass="9714">MGFVAVSREAESRRIGCRNITIAWRGTMSPAEWLEDLQAQLKPLPGAPDDGARVEQGFLSIYTSHSQSSLYTQSSASEQVMSEILRLV</sequence>
<keyword evidence="6" id="KW-0809">Transit peptide</keyword>
<name>A0AAP0BS74_9ASPA</name>
<evidence type="ECO:0000256" key="1">
    <source>
        <dbReference type="ARBA" id="ARBA00004229"/>
    </source>
</evidence>
<reference evidence="10 11" key="1">
    <citation type="journal article" date="2022" name="Nat. Plants">
        <title>Genomes of leafy and leafless Platanthera orchids illuminate the evolution of mycoheterotrophy.</title>
        <authorList>
            <person name="Li M.H."/>
            <person name="Liu K.W."/>
            <person name="Li Z."/>
            <person name="Lu H.C."/>
            <person name="Ye Q.L."/>
            <person name="Zhang D."/>
            <person name="Wang J.Y."/>
            <person name="Li Y.F."/>
            <person name="Zhong Z.M."/>
            <person name="Liu X."/>
            <person name="Yu X."/>
            <person name="Liu D.K."/>
            <person name="Tu X.D."/>
            <person name="Liu B."/>
            <person name="Hao Y."/>
            <person name="Liao X.Y."/>
            <person name="Jiang Y.T."/>
            <person name="Sun W.H."/>
            <person name="Chen J."/>
            <person name="Chen Y.Q."/>
            <person name="Ai Y."/>
            <person name="Zhai J.W."/>
            <person name="Wu S.S."/>
            <person name="Zhou Z."/>
            <person name="Hsiao Y.Y."/>
            <person name="Wu W.L."/>
            <person name="Chen Y.Y."/>
            <person name="Lin Y.F."/>
            <person name="Hsu J.L."/>
            <person name="Li C.Y."/>
            <person name="Wang Z.W."/>
            <person name="Zhao X."/>
            <person name="Zhong W.Y."/>
            <person name="Ma X.K."/>
            <person name="Ma L."/>
            <person name="Huang J."/>
            <person name="Chen G.Z."/>
            <person name="Huang M.Z."/>
            <person name="Huang L."/>
            <person name="Peng D.H."/>
            <person name="Luo Y.B."/>
            <person name="Zou S.Q."/>
            <person name="Chen S.P."/>
            <person name="Lan S."/>
            <person name="Tsai W.C."/>
            <person name="Van de Peer Y."/>
            <person name="Liu Z.J."/>
        </authorList>
    </citation>
    <scope>NUCLEOTIDE SEQUENCE [LARGE SCALE GENOMIC DNA]</scope>
    <source>
        <strain evidence="10">Lor287</strain>
    </source>
</reference>
<dbReference type="GO" id="GO:0009507">
    <property type="term" value="C:chloroplast"/>
    <property type="evidence" value="ECO:0007669"/>
    <property type="project" value="UniProtKB-SubCell"/>
</dbReference>
<comment type="similarity">
    <text evidence="2">Belongs to the AB hydrolase superfamily. Lipase family.</text>
</comment>
<evidence type="ECO:0000256" key="7">
    <source>
        <dbReference type="ARBA" id="ARBA00022963"/>
    </source>
</evidence>
<proteinExistence type="inferred from homology"/>
<evidence type="ECO:0000256" key="8">
    <source>
        <dbReference type="ARBA" id="ARBA00023098"/>
    </source>
</evidence>
<evidence type="ECO:0000259" key="9">
    <source>
        <dbReference type="Pfam" id="PF01764"/>
    </source>
</evidence>
<keyword evidence="8" id="KW-0443">Lipid metabolism</keyword>
<dbReference type="Proteomes" id="UP001418222">
    <property type="component" value="Unassembled WGS sequence"/>
</dbReference>
<keyword evidence="11" id="KW-1185">Reference proteome</keyword>
<evidence type="ECO:0000256" key="5">
    <source>
        <dbReference type="ARBA" id="ARBA00022801"/>
    </source>
</evidence>
<evidence type="ECO:0000256" key="3">
    <source>
        <dbReference type="ARBA" id="ARBA00022528"/>
    </source>
</evidence>
<dbReference type="InterPro" id="IPR029058">
    <property type="entry name" value="AB_hydrolase_fold"/>
</dbReference>
<keyword evidence="4" id="KW-0934">Plastid</keyword>
<protein>
    <submittedName>
        <fullName evidence="10">Phospholipase A1-II 4</fullName>
    </submittedName>
</protein>
<dbReference type="InterPro" id="IPR002921">
    <property type="entry name" value="Fungal_lipase-type"/>
</dbReference>
<keyword evidence="5" id="KW-0378">Hydrolase</keyword>
<evidence type="ECO:0000256" key="6">
    <source>
        <dbReference type="ARBA" id="ARBA00022946"/>
    </source>
</evidence>
<evidence type="ECO:0000256" key="4">
    <source>
        <dbReference type="ARBA" id="ARBA00022640"/>
    </source>
</evidence>
<organism evidence="10 11">
    <name type="scientific">Platanthera zijinensis</name>
    <dbReference type="NCBI Taxonomy" id="2320716"/>
    <lineage>
        <taxon>Eukaryota</taxon>
        <taxon>Viridiplantae</taxon>
        <taxon>Streptophyta</taxon>
        <taxon>Embryophyta</taxon>
        <taxon>Tracheophyta</taxon>
        <taxon>Spermatophyta</taxon>
        <taxon>Magnoliopsida</taxon>
        <taxon>Liliopsida</taxon>
        <taxon>Asparagales</taxon>
        <taxon>Orchidaceae</taxon>
        <taxon>Orchidoideae</taxon>
        <taxon>Orchideae</taxon>
        <taxon>Orchidinae</taxon>
        <taxon>Platanthera</taxon>
    </lineage>
</organism>
<keyword evidence="7" id="KW-0442">Lipid degradation</keyword>
<dbReference type="PANTHER" id="PTHR31403:SF11">
    <property type="entry name" value="OS12G0614500 PROTEIN"/>
    <property type="match status" value="1"/>
</dbReference>
<accession>A0AAP0BS74</accession>
<comment type="caution">
    <text evidence="10">The sequence shown here is derived from an EMBL/GenBank/DDBJ whole genome shotgun (WGS) entry which is preliminary data.</text>
</comment>
<dbReference type="PANTHER" id="PTHR31403">
    <property type="entry name" value="PHOSPHOLIPASE A1-IBETA2, CHLOROPLASTIC"/>
    <property type="match status" value="1"/>
</dbReference>
<dbReference type="GO" id="GO:0016042">
    <property type="term" value="P:lipid catabolic process"/>
    <property type="evidence" value="ECO:0007669"/>
    <property type="project" value="UniProtKB-KW"/>
</dbReference>